<accession>G7E8F2</accession>
<dbReference type="SUPFAM" id="SSF50965">
    <property type="entry name" value="Galactose oxidase, central domain"/>
    <property type="match status" value="1"/>
</dbReference>
<proteinExistence type="predicted"/>
<dbReference type="STRING" id="764103.G7E8F2"/>
<keyword evidence="1" id="KW-0732">Signal</keyword>
<feature type="domain" description="Galactose oxidase-like Early set" evidence="4">
    <location>
        <begin position="709"/>
        <end position="807"/>
    </location>
</feature>
<keyword evidence="6" id="KW-1185">Reference proteome</keyword>
<name>G7E8F2_MIXOS</name>
<dbReference type="CDD" id="cd02851">
    <property type="entry name" value="E_set_GO_C"/>
    <property type="match status" value="1"/>
</dbReference>
<protein>
    <recommendedName>
        <fullName evidence="7">Galactose oxidase-like Early set domain-containing protein</fullName>
    </recommendedName>
</protein>
<reference evidence="5 6" key="2">
    <citation type="journal article" date="2012" name="Open Biol.">
        <title>Characteristics of nucleosomes and linker DNA regions on the genome of the basidiomycete Mixia osmundae revealed by mono- and dinucleosome mapping.</title>
        <authorList>
            <person name="Nishida H."/>
            <person name="Kondo S."/>
            <person name="Matsumoto T."/>
            <person name="Suzuki Y."/>
            <person name="Yoshikawa H."/>
            <person name="Taylor T.D."/>
            <person name="Sugiyama J."/>
        </authorList>
    </citation>
    <scope>NUCLEOTIDE SEQUENCE [LARGE SCALE GENOMIC DNA]</scope>
    <source>
        <strain evidence="6">CBS 9802 / IAM 14324 / JCM 22182 / KY 12970</strain>
    </source>
</reference>
<dbReference type="SUPFAM" id="SSF81296">
    <property type="entry name" value="E set domains"/>
    <property type="match status" value="1"/>
</dbReference>
<gene>
    <name evidence="5" type="primary">Mo05801</name>
    <name evidence="5" type="ORF">E5Q_05801</name>
</gene>
<dbReference type="InterPro" id="IPR011043">
    <property type="entry name" value="Gal_Oxase/kelch_b-propeller"/>
</dbReference>
<dbReference type="eggNOG" id="ENOG502QPS4">
    <property type="taxonomic scope" value="Eukaryota"/>
</dbReference>
<evidence type="ECO:0000256" key="1">
    <source>
        <dbReference type="ARBA" id="ARBA00022729"/>
    </source>
</evidence>
<dbReference type="InterPro" id="IPR014756">
    <property type="entry name" value="Ig_E-set"/>
</dbReference>
<comment type="caution">
    <text evidence="5">The sequence shown here is derived from an EMBL/GenBank/DDBJ whole genome shotgun (WGS) entry which is preliminary data.</text>
</comment>
<dbReference type="PANTHER" id="PTHR32208">
    <property type="entry name" value="SECRETED PROTEIN-RELATED"/>
    <property type="match status" value="1"/>
</dbReference>
<dbReference type="RefSeq" id="XP_014567843.1">
    <property type="nucleotide sequence ID" value="XM_014712357.1"/>
</dbReference>
<dbReference type="InterPro" id="IPR013783">
    <property type="entry name" value="Ig-like_fold"/>
</dbReference>
<dbReference type="HOGENOM" id="CLU_337091_0_0_1"/>
<dbReference type="Gene3D" id="2.60.40.10">
    <property type="entry name" value="Immunoglobulins"/>
    <property type="match status" value="1"/>
</dbReference>
<dbReference type="OMA" id="DAQWVTE"/>
<dbReference type="Pfam" id="PF07250">
    <property type="entry name" value="Glyoxal_oxid_N"/>
    <property type="match status" value="1"/>
</dbReference>
<dbReference type="AlphaFoldDB" id="G7E8F2"/>
<dbReference type="InterPro" id="IPR015202">
    <property type="entry name" value="GO-like_E_set"/>
</dbReference>
<dbReference type="InterPro" id="IPR037293">
    <property type="entry name" value="Gal_Oxidase_central_sf"/>
</dbReference>
<dbReference type="InParanoid" id="G7E8F2"/>
<dbReference type="EMBL" id="BABT02000179">
    <property type="protein sequence ID" value="GAA99112.1"/>
    <property type="molecule type" value="Genomic_DNA"/>
</dbReference>
<dbReference type="InterPro" id="IPR009880">
    <property type="entry name" value="Glyoxal_oxidase_N"/>
</dbReference>
<dbReference type="OrthoDB" id="2019572at2759"/>
<feature type="region of interest" description="Disordered" evidence="2">
    <location>
        <begin position="191"/>
        <end position="236"/>
    </location>
</feature>
<evidence type="ECO:0000313" key="5">
    <source>
        <dbReference type="EMBL" id="GAA99112.1"/>
    </source>
</evidence>
<evidence type="ECO:0008006" key="7">
    <source>
        <dbReference type="Google" id="ProtNLM"/>
    </source>
</evidence>
<dbReference type="Pfam" id="PF09118">
    <property type="entry name" value="GO-like_E_set"/>
    <property type="match status" value="1"/>
</dbReference>
<dbReference type="Gene3D" id="2.130.10.80">
    <property type="entry name" value="Galactose oxidase/kelch, beta-propeller"/>
    <property type="match status" value="1"/>
</dbReference>
<dbReference type="PANTHER" id="PTHR32208:SF96">
    <property type="entry name" value="GLYOXAL OXIDASE"/>
    <property type="match status" value="1"/>
</dbReference>
<evidence type="ECO:0000259" key="4">
    <source>
        <dbReference type="Pfam" id="PF09118"/>
    </source>
</evidence>
<organism evidence="5 6">
    <name type="scientific">Mixia osmundae (strain CBS 9802 / IAM 14324 / JCM 22182 / KY 12970)</name>
    <dbReference type="NCBI Taxonomy" id="764103"/>
    <lineage>
        <taxon>Eukaryota</taxon>
        <taxon>Fungi</taxon>
        <taxon>Dikarya</taxon>
        <taxon>Basidiomycota</taxon>
        <taxon>Pucciniomycotina</taxon>
        <taxon>Mixiomycetes</taxon>
        <taxon>Mixiales</taxon>
        <taxon>Mixiaceae</taxon>
        <taxon>Mixia</taxon>
    </lineage>
</organism>
<sequence length="846" mass="90835">MAAPFRNKSPARLGDRLCTSRIHTFCFEPARPHNRLDIAYPSDRPTRLAGTSHSLPTLFVHIIGGDIDTCRRLGCLRRRILQRAFDRLSFVNSPLDDFDSIVGLACLKKPHLETYQQPYKMARSGPSVGLRQLVLILPLFLVLIARPVLSTASPQPVQLLALQEDTFDLGKREPGLTHSSALNGSFRLERRASHKKVAAKKTSKKTKKVAKKTSSSKAVTTAKKSKATAKKSTSARKAVTTTKKAAATKKVVTTSKKAAAAATTTKKAAAKSTAVARPSAVTKLGAYAGPQWAGTSTYVQQGNSGVSAMQMAVVSDRYVIFFDKAEQNALRSANGNHAWSSLLDPQTSTVRALNPTTNSFCAGGGWLSNGTLVNIGGNPREGVTNTKNGLMALRMFTPRADGSGDIYENPSRIRLTSYRWYPSSARLSDGSLIIWGGMIAGGFNNVKNTDNPTIEYFPAKGNGQPIYSPFLHDALNSNLFPFLWALPDNTLFVAANKLTMIYNWKTNTETRLPTLPMRVTYPWSAGGVMLPLTPENNYTPEILFCGGSNINDRIAATKMSSQTPAANICARMVLNKAGIAKGWQTETMPGHRTMGDAILTPDGSVLFINGAQTGLAGYGNVANQVGHSNADHPVLTPWLYTPSAPAGSRFTTGFASSTIARMYHSTASLLPDGRIIIAGSNPNPDVTTAKYATTYKIEYFSPPYMFQTRPTYTNYPSNILYASNFTLTGVTLPANTKSVTVTLIDLAFHTHANAMDSRMVTLVCSVDSTGTIISATGPPNGYIFPPGYGWVYVVADGVPSRGHRIMIGDGSNPPESAKATAGALAFGGYSYSNSKAVGSVTPQNGG</sequence>
<dbReference type="Proteomes" id="UP000009131">
    <property type="component" value="Unassembled WGS sequence"/>
</dbReference>
<evidence type="ECO:0000256" key="2">
    <source>
        <dbReference type="SAM" id="MobiDB-lite"/>
    </source>
</evidence>
<feature type="compositionally biased region" description="Low complexity" evidence="2">
    <location>
        <begin position="212"/>
        <end position="222"/>
    </location>
</feature>
<evidence type="ECO:0000313" key="6">
    <source>
        <dbReference type="Proteomes" id="UP000009131"/>
    </source>
</evidence>
<feature type="compositionally biased region" description="Basic residues" evidence="2">
    <location>
        <begin position="192"/>
        <end position="211"/>
    </location>
</feature>
<evidence type="ECO:0000259" key="3">
    <source>
        <dbReference type="Pfam" id="PF07250"/>
    </source>
</evidence>
<feature type="domain" description="Glyoxal oxidase N-terminal" evidence="3">
    <location>
        <begin position="333"/>
        <end position="704"/>
    </location>
</feature>
<reference evidence="5 6" key="1">
    <citation type="journal article" date="2011" name="J. Gen. Appl. Microbiol.">
        <title>Draft genome sequencing of the enigmatic basidiomycete Mixia osmundae.</title>
        <authorList>
            <person name="Nishida H."/>
            <person name="Nagatsuka Y."/>
            <person name="Sugiyama J."/>
        </authorList>
    </citation>
    <scope>NUCLEOTIDE SEQUENCE [LARGE SCALE GENOMIC DNA]</scope>
    <source>
        <strain evidence="6">CBS 9802 / IAM 14324 / JCM 22182 / KY 12970</strain>
    </source>
</reference>